<gene>
    <name evidence="10" type="ORF">ACFQDL_18775</name>
</gene>
<dbReference type="PROSITE" id="PS50928">
    <property type="entry name" value="ABC_TM1"/>
    <property type="match status" value="1"/>
</dbReference>
<dbReference type="PANTHER" id="PTHR43163">
    <property type="entry name" value="DIPEPTIDE TRANSPORT SYSTEM PERMEASE PROTEIN DPPB-RELATED"/>
    <property type="match status" value="1"/>
</dbReference>
<dbReference type="InterPro" id="IPR000515">
    <property type="entry name" value="MetI-like"/>
</dbReference>
<keyword evidence="4 8" id="KW-0812">Transmembrane</keyword>
<feature type="transmembrane region" description="Helical" evidence="8">
    <location>
        <begin position="169"/>
        <end position="189"/>
    </location>
</feature>
<keyword evidence="5 8" id="KW-1133">Transmembrane helix</keyword>
<dbReference type="Pfam" id="PF19300">
    <property type="entry name" value="BPD_transp_1_N"/>
    <property type="match status" value="1"/>
</dbReference>
<evidence type="ECO:0000259" key="9">
    <source>
        <dbReference type="PROSITE" id="PS50928"/>
    </source>
</evidence>
<dbReference type="Pfam" id="PF00528">
    <property type="entry name" value="BPD_transp_1"/>
    <property type="match status" value="1"/>
</dbReference>
<evidence type="ECO:0000256" key="7">
    <source>
        <dbReference type="ARBA" id="ARBA00024202"/>
    </source>
</evidence>
<feature type="transmembrane region" description="Helical" evidence="8">
    <location>
        <begin position="273"/>
        <end position="299"/>
    </location>
</feature>
<dbReference type="PANTHER" id="PTHR43163:SF6">
    <property type="entry name" value="DIPEPTIDE TRANSPORT SYSTEM PERMEASE PROTEIN DPPB-RELATED"/>
    <property type="match status" value="1"/>
</dbReference>
<feature type="transmembrane region" description="Helical" evidence="8">
    <location>
        <begin position="227"/>
        <end position="253"/>
    </location>
</feature>
<reference evidence="11" key="1">
    <citation type="journal article" date="2019" name="Int. J. Syst. Evol. Microbiol.">
        <title>The Global Catalogue of Microorganisms (GCM) 10K type strain sequencing project: providing services to taxonomists for standard genome sequencing and annotation.</title>
        <authorList>
            <consortium name="The Broad Institute Genomics Platform"/>
            <consortium name="The Broad Institute Genome Sequencing Center for Infectious Disease"/>
            <person name="Wu L."/>
            <person name="Ma J."/>
        </authorList>
    </citation>
    <scope>NUCLEOTIDE SEQUENCE [LARGE SCALE GENOMIC DNA]</scope>
    <source>
        <strain evidence="11">NBRC 111756</strain>
    </source>
</reference>
<comment type="similarity">
    <text evidence="7">Belongs to the binding-protein-dependent transport system permease family. OppBC subfamily.</text>
</comment>
<dbReference type="CDD" id="cd06261">
    <property type="entry name" value="TM_PBP2"/>
    <property type="match status" value="1"/>
</dbReference>
<dbReference type="Gene3D" id="1.10.3720.10">
    <property type="entry name" value="MetI-like"/>
    <property type="match status" value="1"/>
</dbReference>
<dbReference type="RefSeq" id="WP_379910356.1">
    <property type="nucleotide sequence ID" value="NZ_JBHSWE010000001.1"/>
</dbReference>
<evidence type="ECO:0000256" key="1">
    <source>
        <dbReference type="ARBA" id="ARBA00004651"/>
    </source>
</evidence>
<dbReference type="InterPro" id="IPR035906">
    <property type="entry name" value="MetI-like_sf"/>
</dbReference>
<organism evidence="10 11">
    <name type="scientific">Marinobacterium aestuariivivens</name>
    <dbReference type="NCBI Taxonomy" id="1698799"/>
    <lineage>
        <taxon>Bacteria</taxon>
        <taxon>Pseudomonadati</taxon>
        <taxon>Pseudomonadota</taxon>
        <taxon>Gammaproteobacteria</taxon>
        <taxon>Oceanospirillales</taxon>
        <taxon>Oceanospirillaceae</taxon>
        <taxon>Marinobacterium</taxon>
    </lineage>
</organism>
<feature type="transmembrane region" description="Helical" evidence="8">
    <location>
        <begin position="99"/>
        <end position="122"/>
    </location>
</feature>
<evidence type="ECO:0000256" key="8">
    <source>
        <dbReference type="RuleBase" id="RU363032"/>
    </source>
</evidence>
<dbReference type="InterPro" id="IPR045621">
    <property type="entry name" value="BPD_transp_1_N"/>
</dbReference>
<keyword evidence="11" id="KW-1185">Reference proteome</keyword>
<keyword evidence="2 8" id="KW-0813">Transport</keyword>
<keyword evidence="3" id="KW-1003">Cell membrane</keyword>
<comment type="subcellular location">
    <subcellularLocation>
        <location evidence="1 8">Cell membrane</location>
        <topology evidence="1 8">Multi-pass membrane protein</topology>
    </subcellularLocation>
</comment>
<name>A0ABW2A2Z8_9GAMM</name>
<proteinExistence type="inferred from homology"/>
<dbReference type="EMBL" id="JBHSWE010000001">
    <property type="protein sequence ID" value="MFC6671878.1"/>
    <property type="molecule type" value="Genomic_DNA"/>
</dbReference>
<evidence type="ECO:0000313" key="11">
    <source>
        <dbReference type="Proteomes" id="UP001596422"/>
    </source>
</evidence>
<evidence type="ECO:0000256" key="4">
    <source>
        <dbReference type="ARBA" id="ARBA00022692"/>
    </source>
</evidence>
<evidence type="ECO:0000313" key="10">
    <source>
        <dbReference type="EMBL" id="MFC6671878.1"/>
    </source>
</evidence>
<dbReference type="SUPFAM" id="SSF161098">
    <property type="entry name" value="MetI-like"/>
    <property type="match status" value="1"/>
</dbReference>
<evidence type="ECO:0000256" key="2">
    <source>
        <dbReference type="ARBA" id="ARBA00022448"/>
    </source>
</evidence>
<feature type="domain" description="ABC transmembrane type-1" evidence="9">
    <location>
        <begin position="95"/>
        <end position="296"/>
    </location>
</feature>
<accession>A0ABW2A2Z8</accession>
<evidence type="ECO:0000256" key="5">
    <source>
        <dbReference type="ARBA" id="ARBA00022989"/>
    </source>
</evidence>
<evidence type="ECO:0000256" key="3">
    <source>
        <dbReference type="ARBA" id="ARBA00022475"/>
    </source>
</evidence>
<protein>
    <submittedName>
        <fullName evidence="10">ABC transporter permease</fullName>
    </submittedName>
</protein>
<evidence type="ECO:0000256" key="6">
    <source>
        <dbReference type="ARBA" id="ARBA00023136"/>
    </source>
</evidence>
<sequence length="310" mass="34184">MNMLYVLQKLARALLTVLLIVTTVFVVLRLSGDPAIYVLGLDADPRALDAFRQQWGLDLPIWQQYLHFLGNCLQGDFGYSYFEERDAMTAVLERLPKTLLLMGITGICTLLIGVPAGIYAALHRNSWVDRLTMLVSVAGFSLPNFVLGIFLILLFSVTWQLLPSSGSGTWQHLVMPVLTMTVAEAAVFARFTRSAMLEVLNQPYMRTARAKGLRWHQAVRRHALPNAAIPLITVVGFFVGTLVAGGVVTESLFAWPGLGRLLVSSVANRDLAVVQIIVMLIACSMVLTNLVIDLLYGWLDPRVASLRTGD</sequence>
<dbReference type="Proteomes" id="UP001596422">
    <property type="component" value="Unassembled WGS sequence"/>
</dbReference>
<comment type="caution">
    <text evidence="10">The sequence shown here is derived from an EMBL/GenBank/DDBJ whole genome shotgun (WGS) entry which is preliminary data.</text>
</comment>
<keyword evidence="6 8" id="KW-0472">Membrane</keyword>
<feature type="transmembrane region" description="Helical" evidence="8">
    <location>
        <begin position="134"/>
        <end position="157"/>
    </location>
</feature>